<dbReference type="GO" id="GO:0046961">
    <property type="term" value="F:proton-transporting ATPase activity, rotational mechanism"/>
    <property type="evidence" value="ECO:0007669"/>
    <property type="project" value="InterPro"/>
</dbReference>
<evidence type="ECO:0000256" key="9">
    <source>
        <dbReference type="ARBA" id="ARBA00023065"/>
    </source>
</evidence>
<dbReference type="GO" id="GO:0007035">
    <property type="term" value="P:vacuolar acidification"/>
    <property type="evidence" value="ECO:0007669"/>
    <property type="project" value="TreeGrafter"/>
</dbReference>
<organism evidence="16">
    <name type="scientific">Simocephalus serrulatus</name>
    <dbReference type="NCBI Taxonomy" id="117539"/>
    <lineage>
        <taxon>Eukaryota</taxon>
        <taxon>Metazoa</taxon>
        <taxon>Ecdysozoa</taxon>
        <taxon>Arthropoda</taxon>
        <taxon>Crustacea</taxon>
        <taxon>Branchiopoda</taxon>
        <taxon>Diplostraca</taxon>
        <taxon>Cladocera</taxon>
        <taxon>Anomopoda</taxon>
        <taxon>Daphniidae</taxon>
        <taxon>Simocephalus</taxon>
    </lineage>
</organism>
<keyword evidence="8" id="KW-0805">Transcription regulation</keyword>
<comment type="similarity">
    <text evidence="3">Belongs to the Mediator complex subunit 4 family.</text>
</comment>
<evidence type="ECO:0000256" key="13">
    <source>
        <dbReference type="SAM" id="Coils"/>
    </source>
</evidence>
<feature type="compositionally biased region" description="Low complexity" evidence="14">
    <location>
        <begin position="1107"/>
        <end position="1121"/>
    </location>
</feature>
<evidence type="ECO:0000313" key="16">
    <source>
        <dbReference type="EMBL" id="SVE94507.1"/>
    </source>
</evidence>
<dbReference type="GO" id="GO:0016592">
    <property type="term" value="C:mediator complex"/>
    <property type="evidence" value="ECO:0007669"/>
    <property type="project" value="InterPro"/>
</dbReference>
<keyword evidence="7 15" id="KW-1133">Transmembrane helix</keyword>
<evidence type="ECO:0000256" key="5">
    <source>
        <dbReference type="ARBA" id="ARBA00022448"/>
    </source>
</evidence>
<dbReference type="PANTHER" id="PTHR11629:SF63">
    <property type="entry name" value="V-TYPE PROTON ATPASE SUBUNIT A"/>
    <property type="match status" value="1"/>
</dbReference>
<feature type="coiled-coil region" evidence="13">
    <location>
        <begin position="937"/>
        <end position="971"/>
    </location>
</feature>
<evidence type="ECO:0000256" key="4">
    <source>
        <dbReference type="ARBA" id="ARBA00009904"/>
    </source>
</evidence>
<comment type="similarity">
    <text evidence="4">Belongs to the V-ATPase 116 kDa subunit family.</text>
</comment>
<protein>
    <submittedName>
        <fullName evidence="16">EOG090X0DX5</fullName>
    </submittedName>
</protein>
<keyword evidence="10 15" id="KW-0472">Membrane</keyword>
<keyword evidence="11" id="KW-0804">Transcription</keyword>
<keyword evidence="12" id="KW-0539">Nucleus</keyword>
<dbReference type="EMBL" id="LR024888">
    <property type="protein sequence ID" value="SVE94507.1"/>
    <property type="molecule type" value="mRNA"/>
</dbReference>
<dbReference type="Pfam" id="PF01496">
    <property type="entry name" value="V_ATPase_I"/>
    <property type="match status" value="1"/>
</dbReference>
<feature type="region of interest" description="Disordered" evidence="14">
    <location>
        <begin position="710"/>
        <end position="731"/>
    </location>
</feature>
<keyword evidence="9" id="KW-0406">Ion transport</keyword>
<reference evidence="16" key="1">
    <citation type="submission" date="2018-08" db="EMBL/GenBank/DDBJ databases">
        <authorList>
            <person name="Cornetti L."/>
        </authorList>
    </citation>
    <scope>NUCLEOTIDE SEQUENCE</scope>
    <source>
        <strain evidence="16">OM-SAIQ-clone2</strain>
    </source>
</reference>
<dbReference type="PANTHER" id="PTHR11629">
    <property type="entry name" value="VACUOLAR PROTON ATPASES"/>
    <property type="match status" value="1"/>
</dbReference>
<evidence type="ECO:0000256" key="1">
    <source>
        <dbReference type="ARBA" id="ARBA00004123"/>
    </source>
</evidence>
<evidence type="ECO:0000256" key="10">
    <source>
        <dbReference type="ARBA" id="ARBA00023136"/>
    </source>
</evidence>
<feature type="compositionally biased region" description="Polar residues" evidence="14">
    <location>
        <begin position="1055"/>
        <end position="1070"/>
    </location>
</feature>
<feature type="coiled-coil region" evidence="13">
    <location>
        <begin position="93"/>
        <end position="127"/>
    </location>
</feature>
<feature type="transmembrane region" description="Helical" evidence="15">
    <location>
        <begin position="398"/>
        <end position="425"/>
    </location>
</feature>
<feature type="region of interest" description="Disordered" evidence="14">
    <location>
        <begin position="1050"/>
        <end position="1070"/>
    </location>
</feature>
<keyword evidence="6 15" id="KW-0812">Transmembrane</keyword>
<accession>A0A4Y7NPE1</accession>
<dbReference type="AlphaFoldDB" id="A0A4Y7NPE1"/>
<feature type="transmembrane region" description="Helical" evidence="15">
    <location>
        <begin position="674"/>
        <end position="697"/>
    </location>
</feature>
<dbReference type="GO" id="GO:0016471">
    <property type="term" value="C:vacuolar proton-transporting V-type ATPase complex"/>
    <property type="evidence" value="ECO:0007669"/>
    <property type="project" value="TreeGrafter"/>
</dbReference>
<proteinExistence type="evidence at transcript level"/>
<sequence length="1121" mass="127239">MSIFRSEKMSLFQLFLQNEVAYRCVSELGELGCVEFRDLNSEATAFQRTFSSEVRRCNDMERKLRYLEAQIIKEGVTIQETEELPSAPLPKEMVDLEAALDKMESEIREINTNAEALNKNYNALMEMKLTVKSVTDIFFVVLPQRDGVFGVNETNAGAATPEEGLTQQNMQRFRFVTGVVNQERVQGFERMLWRAGRGNIYLRSTPANVPLKDPVTGNDVNKSAFIAFYQGDQLKVRVKKICEGYHAALYPCPESMAQRRETTIGVHSRIEDLKTVLDQTNVHRSRVLEAASKHLRNWIVRVRKMKGIYHTLNMFSVDVTSKALIAECWIPDADTDLVRRALKRGSDMSESAFPPILNELPTTAKRPTYFRTNKFTHGFQALVNAYGMANYREVNPGLYTIITFPFLFAVMFGDAGHALIVTMFAGYMCWNEHKLNKIKDEVFRIIFGGRYIILLMGIFSMYTGLIYNDIFAKSFNIFGSAWVVNFDNETLQGHESFMLDPKRNYTACPDQTKSSSFEDDNGASCGHYRQYPYPFGLDPVWIVAENKIVFLNSYKMKLSIILGVFHMTFGVFLNLWNFTYFKRRLSILLEFLPRVLFFWPLFGYMMMLMFLKWIKYGANKEDRILQSDCAPSILITFINMMLLSYGEDKTKPPNPECETVFMYGDYEGNTQKTVQIACVIVAVLSVPVLLFGTPIEFKMKQKRMHRRLAYESSSSSSGSNRDPEEDCEPIVSSSGEVKVNVKVTDHDEHPGDGGDDEHGGSFGDVMIYQAIHTIEYVLESISHTASYLRLWALSLAHSQLSEVLWFMVLRIGFKALPGYAGCIIIFLTFGFWCGATVSILIAMEGMSAFLHTLRLHWVEFQSKFYKGEGVKFHPFHFKRVTDEAQDEELLDNLIAQKQQKAMSAEHSQLVELVLQKDTDLKATLKLAEEQGVLQQKVIALETEVERHDVEIRNLQKQLKEAEQLLATAIFQAKQKLQSIARANSRPVNSEDLIKFAHRISASNAVCAPLNWQQGDLRRPYPTDIEMRLGYLGRLGEMNVNGHMSFPELLHRPGHSLQQGSSVPNSQAGTYSWLSQGDLHMPMAASHLGVGGGMEPKNPKKESEDVDVMSTDSSSSSSSDSQ</sequence>
<comment type="subcellular location">
    <subcellularLocation>
        <location evidence="2">Membrane</location>
        <topology evidence="2">Multi-pass membrane protein</topology>
    </subcellularLocation>
    <subcellularLocation>
        <location evidence="1">Nucleus</location>
    </subcellularLocation>
</comment>
<dbReference type="GO" id="GO:0003712">
    <property type="term" value="F:transcription coregulator activity"/>
    <property type="evidence" value="ECO:0007669"/>
    <property type="project" value="InterPro"/>
</dbReference>
<dbReference type="GO" id="GO:0005886">
    <property type="term" value="C:plasma membrane"/>
    <property type="evidence" value="ECO:0007669"/>
    <property type="project" value="TreeGrafter"/>
</dbReference>
<feature type="region of interest" description="Disordered" evidence="14">
    <location>
        <begin position="1083"/>
        <end position="1121"/>
    </location>
</feature>
<evidence type="ECO:0000256" key="8">
    <source>
        <dbReference type="ARBA" id="ARBA00023015"/>
    </source>
</evidence>
<evidence type="ECO:0000256" key="14">
    <source>
        <dbReference type="SAM" id="MobiDB-lite"/>
    </source>
</evidence>
<evidence type="ECO:0000256" key="15">
    <source>
        <dbReference type="SAM" id="Phobius"/>
    </source>
</evidence>
<keyword evidence="5" id="KW-0813">Transport</keyword>
<keyword evidence="13" id="KW-0175">Coiled coil</keyword>
<evidence type="ECO:0000256" key="12">
    <source>
        <dbReference type="ARBA" id="ARBA00023242"/>
    </source>
</evidence>
<feature type="transmembrane region" description="Helical" evidence="15">
    <location>
        <begin position="818"/>
        <end position="843"/>
    </location>
</feature>
<dbReference type="GO" id="GO:0006357">
    <property type="term" value="P:regulation of transcription by RNA polymerase II"/>
    <property type="evidence" value="ECO:0007669"/>
    <property type="project" value="InterPro"/>
</dbReference>
<dbReference type="GO" id="GO:0033179">
    <property type="term" value="C:proton-transporting V-type ATPase, V0 domain"/>
    <property type="evidence" value="ECO:0007669"/>
    <property type="project" value="InterPro"/>
</dbReference>
<gene>
    <name evidence="16" type="primary">EOG090X0DX5</name>
</gene>
<evidence type="ECO:0000256" key="11">
    <source>
        <dbReference type="ARBA" id="ARBA00023163"/>
    </source>
</evidence>
<dbReference type="InterPro" id="IPR002490">
    <property type="entry name" value="V-ATPase_116kDa_su"/>
</dbReference>
<dbReference type="InterPro" id="IPR019258">
    <property type="entry name" value="Mediator_Med4"/>
</dbReference>
<evidence type="ECO:0000256" key="3">
    <source>
        <dbReference type="ARBA" id="ARBA00009626"/>
    </source>
</evidence>
<feature type="transmembrane region" description="Helical" evidence="15">
    <location>
        <begin position="625"/>
        <end position="645"/>
    </location>
</feature>
<dbReference type="Pfam" id="PF10018">
    <property type="entry name" value="Med4"/>
    <property type="match status" value="1"/>
</dbReference>
<evidence type="ECO:0000256" key="6">
    <source>
        <dbReference type="ARBA" id="ARBA00022692"/>
    </source>
</evidence>
<name>A0A4Y7NPE1_9CRUS</name>
<evidence type="ECO:0000256" key="2">
    <source>
        <dbReference type="ARBA" id="ARBA00004141"/>
    </source>
</evidence>
<evidence type="ECO:0000256" key="7">
    <source>
        <dbReference type="ARBA" id="ARBA00022989"/>
    </source>
</evidence>
<dbReference type="GO" id="GO:0051117">
    <property type="term" value="F:ATPase binding"/>
    <property type="evidence" value="ECO:0007669"/>
    <property type="project" value="TreeGrafter"/>
</dbReference>
<feature type="transmembrane region" description="Helical" evidence="15">
    <location>
        <begin position="558"/>
        <end position="576"/>
    </location>
</feature>
<feature type="transmembrane region" description="Helical" evidence="15">
    <location>
        <begin position="445"/>
        <end position="467"/>
    </location>
</feature>
<feature type="transmembrane region" description="Helical" evidence="15">
    <location>
        <begin position="596"/>
        <end position="613"/>
    </location>
</feature>